<evidence type="ECO:0000313" key="2">
    <source>
        <dbReference type="EMBL" id="MCM2465794.1"/>
    </source>
</evidence>
<dbReference type="PANTHER" id="PTHR22946:SF0">
    <property type="entry name" value="DIENELACTONE HYDROLASE DOMAIN-CONTAINING PROTEIN"/>
    <property type="match status" value="1"/>
</dbReference>
<dbReference type="Proteomes" id="UP001523230">
    <property type="component" value="Unassembled WGS sequence"/>
</dbReference>
<dbReference type="InterPro" id="IPR002925">
    <property type="entry name" value="Dienelactn_hydro"/>
</dbReference>
<dbReference type="AlphaFoldDB" id="A0ABD4TFH8"/>
<dbReference type="Pfam" id="PF01738">
    <property type="entry name" value="DLH"/>
    <property type="match status" value="1"/>
</dbReference>
<gene>
    <name evidence="2" type="ORF">DIC75_05610</name>
</gene>
<feature type="domain" description="Dienelactone hydrolase" evidence="1">
    <location>
        <begin position="136"/>
        <end position="279"/>
    </location>
</feature>
<reference evidence="2 3" key="1">
    <citation type="submission" date="2018-05" db="EMBL/GenBank/DDBJ databases">
        <title>Isolation and characterization of genus Methanoculleus species and their viruses from deep sea marine sediment offshore southwestern Taiwan.</title>
        <authorList>
            <person name="Wei W.-H."/>
            <person name="Chen W.-C."/>
            <person name="Lai M.-C."/>
            <person name="Chen S.-C."/>
        </authorList>
    </citation>
    <scope>NUCLEOTIDE SEQUENCE [LARGE SCALE GENOMIC DNA]</scope>
    <source>
        <strain evidence="2 3">CWC-02</strain>
    </source>
</reference>
<protein>
    <recommendedName>
        <fullName evidence="1">Dienelactone hydrolase domain-containing protein</fullName>
    </recommendedName>
</protein>
<dbReference type="EMBL" id="QFDM01000002">
    <property type="protein sequence ID" value="MCM2465794.1"/>
    <property type="molecule type" value="Genomic_DNA"/>
</dbReference>
<dbReference type="InterPro" id="IPR029058">
    <property type="entry name" value="AB_hydrolase_fold"/>
</dbReference>
<proteinExistence type="predicted"/>
<dbReference type="InterPro" id="IPR050261">
    <property type="entry name" value="FrsA_esterase"/>
</dbReference>
<organism evidence="2 3">
    <name type="scientific">Methanoculleus oceani</name>
    <dbReference type="NCBI Taxonomy" id="2184756"/>
    <lineage>
        <taxon>Archaea</taxon>
        <taxon>Methanobacteriati</taxon>
        <taxon>Methanobacteriota</taxon>
        <taxon>Stenosarchaea group</taxon>
        <taxon>Methanomicrobia</taxon>
        <taxon>Methanomicrobiales</taxon>
        <taxon>Methanomicrobiaceae</taxon>
        <taxon>Methanoculleus</taxon>
    </lineage>
</organism>
<evidence type="ECO:0000313" key="3">
    <source>
        <dbReference type="Proteomes" id="UP001523230"/>
    </source>
</evidence>
<evidence type="ECO:0000259" key="1">
    <source>
        <dbReference type="Pfam" id="PF01738"/>
    </source>
</evidence>
<dbReference type="Gene3D" id="3.40.50.1820">
    <property type="entry name" value="alpha/beta hydrolase"/>
    <property type="match status" value="1"/>
</dbReference>
<name>A0ABD4TFH8_9EURY</name>
<dbReference type="PANTHER" id="PTHR22946">
    <property type="entry name" value="DIENELACTONE HYDROLASE DOMAIN-CONTAINING PROTEIN-RELATED"/>
    <property type="match status" value="1"/>
</dbReference>
<keyword evidence="3" id="KW-1185">Reference proteome</keyword>
<sequence length="303" mass="33298">MPESLSPRRRRVYLPAGREESRRSLMERTADNLRPLFDYDAERPPAIEIAGTDVSVTDLTYQTAPDRGVRAYLVAPAEVDRSKRSAAILFLHPGLGSRATFLAEAVALAGMGAASLLVDAPWAADTAAAWGQAVTDPGEAVREHNRTVIDLRRGIDLLVAQPGVEPDRIGFVGHSVGALFGAVLAGVDRRLAAAVLMTGTGRFVDVAAVNLPDLQGEKFEHYRRTLAELDPAVWVGRAAPTPLFFQAALRDEFFTEEQAREFFERANDPKSMKWYDAGHYLDEAARRDRVAWLAGMLSLERSR</sequence>
<accession>A0ABD4TFH8</accession>
<comment type="caution">
    <text evidence="2">The sequence shown here is derived from an EMBL/GenBank/DDBJ whole genome shotgun (WGS) entry which is preliminary data.</text>
</comment>
<dbReference type="SUPFAM" id="SSF53474">
    <property type="entry name" value="alpha/beta-Hydrolases"/>
    <property type="match status" value="1"/>
</dbReference>